<dbReference type="AlphaFoldDB" id="A0A2N3KUP4"/>
<dbReference type="Gene3D" id="3.30.530.20">
    <property type="match status" value="1"/>
</dbReference>
<organism evidence="1 2">
    <name type="scientific">Thalassospira marina</name>
    <dbReference type="NCBI Taxonomy" id="2048283"/>
    <lineage>
        <taxon>Bacteria</taxon>
        <taxon>Pseudomonadati</taxon>
        <taxon>Pseudomonadota</taxon>
        <taxon>Alphaproteobacteria</taxon>
        <taxon>Rhodospirillales</taxon>
        <taxon>Thalassospiraceae</taxon>
        <taxon>Thalassospira</taxon>
    </lineage>
</organism>
<evidence type="ECO:0008006" key="3">
    <source>
        <dbReference type="Google" id="ProtNLM"/>
    </source>
</evidence>
<gene>
    <name evidence="1" type="ORF">COO20_11520</name>
</gene>
<evidence type="ECO:0000313" key="1">
    <source>
        <dbReference type="EMBL" id="PKR54226.1"/>
    </source>
</evidence>
<dbReference type="OrthoDB" id="9803476at2"/>
<evidence type="ECO:0000313" key="2">
    <source>
        <dbReference type="Proteomes" id="UP000233597"/>
    </source>
</evidence>
<name>A0A2N3KUP4_9PROT</name>
<dbReference type="SUPFAM" id="SSF55961">
    <property type="entry name" value="Bet v1-like"/>
    <property type="match status" value="1"/>
</dbReference>
<proteinExistence type="predicted"/>
<comment type="caution">
    <text evidence="1">The sequence shown here is derived from an EMBL/GenBank/DDBJ whole genome shotgun (WGS) entry which is preliminary data.</text>
</comment>
<sequence>MEFEYRLDAPCDKVWRAISIAEIRESWLPGTNLRDAKPIKEISGKEVTYQMRDPQPPHLESIVTFHIAQTGENMTHLRIIHELTDARCITPPIPANSNTPTMMCAA</sequence>
<reference evidence="1 2" key="1">
    <citation type="submission" date="2017-09" db="EMBL/GenBank/DDBJ databases">
        <title>Biodiversity and function of Thalassospira species in the particle-attached aromatic-hydrocarbon-degrading consortia from the surface seawater of the South China Sea.</title>
        <authorList>
            <person name="Dong C."/>
            <person name="Liu R."/>
            <person name="Shao Z."/>
        </authorList>
    </citation>
    <scope>NUCLEOTIDE SEQUENCE [LARGE SCALE GENOMIC DNA]</scope>
    <source>
        <strain evidence="1 2">CSC1P2</strain>
    </source>
</reference>
<dbReference type="InterPro" id="IPR023393">
    <property type="entry name" value="START-like_dom_sf"/>
</dbReference>
<dbReference type="EMBL" id="NWTK01000006">
    <property type="protein sequence ID" value="PKR54226.1"/>
    <property type="molecule type" value="Genomic_DNA"/>
</dbReference>
<accession>A0A2N3KUP4</accession>
<dbReference type="Proteomes" id="UP000233597">
    <property type="component" value="Unassembled WGS sequence"/>
</dbReference>
<protein>
    <recommendedName>
        <fullName evidence="3">Polyketide cyclase</fullName>
    </recommendedName>
</protein>